<organism evidence="9 10">
    <name type="scientific">Penicillium steckii</name>
    <dbReference type="NCBI Taxonomy" id="303698"/>
    <lineage>
        <taxon>Eukaryota</taxon>
        <taxon>Fungi</taxon>
        <taxon>Dikarya</taxon>
        <taxon>Ascomycota</taxon>
        <taxon>Pezizomycotina</taxon>
        <taxon>Eurotiomycetes</taxon>
        <taxon>Eurotiomycetidae</taxon>
        <taxon>Eurotiales</taxon>
        <taxon>Aspergillaceae</taxon>
        <taxon>Penicillium</taxon>
    </lineage>
</organism>
<proteinExistence type="inferred from homology"/>
<dbReference type="InterPro" id="IPR052337">
    <property type="entry name" value="SAT4-like"/>
</dbReference>
<evidence type="ECO:0000313" key="10">
    <source>
        <dbReference type="Proteomes" id="UP000191285"/>
    </source>
</evidence>
<protein>
    <recommendedName>
        <fullName evidence="8">Rhodopsin domain-containing protein</fullName>
    </recommendedName>
</protein>
<evidence type="ECO:0000256" key="7">
    <source>
        <dbReference type="SAM" id="Phobius"/>
    </source>
</evidence>
<comment type="caution">
    <text evidence="9">The sequence shown here is derived from an EMBL/GenBank/DDBJ whole genome shotgun (WGS) entry which is preliminary data.</text>
</comment>
<evidence type="ECO:0000256" key="3">
    <source>
        <dbReference type="ARBA" id="ARBA00022989"/>
    </source>
</evidence>
<evidence type="ECO:0000256" key="1">
    <source>
        <dbReference type="ARBA" id="ARBA00004141"/>
    </source>
</evidence>
<keyword evidence="10" id="KW-1185">Reference proteome</keyword>
<keyword evidence="2 7" id="KW-0812">Transmembrane</keyword>
<feature type="domain" description="Rhodopsin" evidence="8">
    <location>
        <begin position="84"/>
        <end position="290"/>
    </location>
</feature>
<accession>A0A1V6TM07</accession>
<reference evidence="10" key="1">
    <citation type="journal article" date="2017" name="Nat. Microbiol.">
        <title>Global analysis of biosynthetic gene clusters reveals vast potential of secondary metabolite production in Penicillium species.</title>
        <authorList>
            <person name="Nielsen J.C."/>
            <person name="Grijseels S."/>
            <person name="Prigent S."/>
            <person name="Ji B."/>
            <person name="Dainat J."/>
            <person name="Nielsen K.F."/>
            <person name="Frisvad J.C."/>
            <person name="Workman M."/>
            <person name="Nielsen J."/>
        </authorList>
    </citation>
    <scope>NUCLEOTIDE SEQUENCE [LARGE SCALE GENOMIC DNA]</scope>
    <source>
        <strain evidence="10">IBT 24891</strain>
    </source>
</reference>
<feature type="transmembrane region" description="Helical" evidence="7">
    <location>
        <begin position="34"/>
        <end position="55"/>
    </location>
</feature>
<evidence type="ECO:0000256" key="5">
    <source>
        <dbReference type="ARBA" id="ARBA00038359"/>
    </source>
</evidence>
<evidence type="ECO:0000256" key="6">
    <source>
        <dbReference type="SAM" id="MobiDB-lite"/>
    </source>
</evidence>
<dbReference type="Proteomes" id="UP000191285">
    <property type="component" value="Unassembled WGS sequence"/>
</dbReference>
<dbReference type="AlphaFoldDB" id="A0A1V6TM07"/>
<evidence type="ECO:0000256" key="2">
    <source>
        <dbReference type="ARBA" id="ARBA00022692"/>
    </source>
</evidence>
<feature type="compositionally biased region" description="Polar residues" evidence="6">
    <location>
        <begin position="361"/>
        <end position="371"/>
    </location>
</feature>
<keyword evidence="3 7" id="KW-1133">Transmembrane helix</keyword>
<name>A0A1V6TM07_9EURO</name>
<evidence type="ECO:0000259" key="8">
    <source>
        <dbReference type="Pfam" id="PF20684"/>
    </source>
</evidence>
<feature type="transmembrane region" description="Helical" evidence="7">
    <location>
        <begin position="262"/>
        <end position="292"/>
    </location>
</feature>
<dbReference type="Pfam" id="PF20684">
    <property type="entry name" value="Fung_rhodopsin"/>
    <property type="match status" value="1"/>
</dbReference>
<feature type="region of interest" description="Disordered" evidence="6">
    <location>
        <begin position="349"/>
        <end position="372"/>
    </location>
</feature>
<dbReference type="GO" id="GO:0016020">
    <property type="term" value="C:membrane"/>
    <property type="evidence" value="ECO:0007669"/>
    <property type="project" value="UniProtKB-SubCell"/>
</dbReference>
<dbReference type="PANTHER" id="PTHR33048:SF47">
    <property type="entry name" value="INTEGRAL MEMBRANE PROTEIN-RELATED"/>
    <property type="match status" value="1"/>
</dbReference>
<dbReference type="EMBL" id="MLKD01000004">
    <property type="protein sequence ID" value="OQE27408.1"/>
    <property type="molecule type" value="Genomic_DNA"/>
</dbReference>
<gene>
    <name evidence="9" type="ORF">PENSTE_c004G02317</name>
</gene>
<dbReference type="InterPro" id="IPR049326">
    <property type="entry name" value="Rhodopsin_dom_fungi"/>
</dbReference>
<dbReference type="PANTHER" id="PTHR33048">
    <property type="entry name" value="PTH11-LIKE INTEGRAL MEMBRANE PROTEIN (AFU_ORTHOLOGUE AFUA_5G11245)"/>
    <property type="match status" value="1"/>
</dbReference>
<keyword evidence="4 7" id="KW-0472">Membrane</keyword>
<comment type="similarity">
    <text evidence="5">Belongs to the SAT4 family.</text>
</comment>
<sequence>MKSEPLGELLAAPAQAAPAGVTPNFENPPNKNGLAWFVTTICAIVVASSACLRFYDDLCICQLSHLPEYWFPQAAYCGTAYASYSLIFTPGYFVHAWNLQNKDIVQALSLILVYGCCYSVALPLMKTAILMDWGRIFVTIDKTRNVFWIGSWIVIILQCIWGVICILLLSVECRPHDPIWRSDLPSKCYTLPDIMLTSSTIQVVSDIAMLVLPQRMVWKLQMSRAKKTGVSIIFGVGVLACISAICRLVRTVDFARDSDSMYIIGSLLFWATAEMTCGFLIFSVPCLSKIVLDSGLRRRITRKDRPNLSPRDLPNPSPKSTPPYRSQPISRRSLSRTWLATETRYSQMEEDGIPLNDQGKSESQINLSSLGQGDKLQIQVDVRNLDEPRLHTGAEPSA</sequence>
<feature type="transmembrane region" description="Helical" evidence="7">
    <location>
        <begin position="232"/>
        <end position="250"/>
    </location>
</feature>
<evidence type="ECO:0000313" key="9">
    <source>
        <dbReference type="EMBL" id="OQE27408.1"/>
    </source>
</evidence>
<evidence type="ECO:0000256" key="4">
    <source>
        <dbReference type="ARBA" id="ARBA00023136"/>
    </source>
</evidence>
<comment type="subcellular location">
    <subcellularLocation>
        <location evidence="1">Membrane</location>
        <topology evidence="1">Multi-pass membrane protein</topology>
    </subcellularLocation>
</comment>
<dbReference type="OrthoDB" id="4682787at2759"/>
<dbReference type="STRING" id="303698.A0A1V6TM07"/>
<feature type="transmembrane region" description="Helical" evidence="7">
    <location>
        <begin position="104"/>
        <end position="125"/>
    </location>
</feature>
<feature type="region of interest" description="Disordered" evidence="6">
    <location>
        <begin position="303"/>
        <end position="331"/>
    </location>
</feature>
<feature type="transmembrane region" description="Helical" evidence="7">
    <location>
        <begin position="146"/>
        <end position="169"/>
    </location>
</feature>